<evidence type="ECO:0000313" key="3">
    <source>
        <dbReference type="Proteomes" id="UP000078428"/>
    </source>
</evidence>
<keyword evidence="3" id="KW-1185">Reference proteome</keyword>
<dbReference type="Proteomes" id="UP000078428">
    <property type="component" value="Unassembled WGS sequence"/>
</dbReference>
<dbReference type="OrthoDB" id="9812467at2"/>
<dbReference type="EMBL" id="LWQT01000020">
    <property type="protein sequence ID" value="OAN55308.1"/>
    <property type="molecule type" value="Genomic_DNA"/>
</dbReference>
<dbReference type="SUPFAM" id="SSF54593">
    <property type="entry name" value="Glyoxalase/Bleomycin resistance protein/Dihydroxybiphenyl dioxygenase"/>
    <property type="match status" value="1"/>
</dbReference>
<dbReference type="RefSeq" id="WP_068489492.1">
    <property type="nucleotide sequence ID" value="NZ_LWQT01000020.1"/>
</dbReference>
<name>A0A178MZD4_9PROT</name>
<dbReference type="InterPro" id="IPR029068">
    <property type="entry name" value="Glyas_Bleomycin-R_OHBP_Dase"/>
</dbReference>
<dbReference type="PANTHER" id="PTHR40265:SF1">
    <property type="entry name" value="GLYOXALASE-LIKE DOMAIN-CONTAINING PROTEIN"/>
    <property type="match status" value="1"/>
</dbReference>
<proteinExistence type="predicted"/>
<protein>
    <recommendedName>
        <fullName evidence="1">Glyoxalase-like domain-containing protein</fullName>
    </recommendedName>
</protein>
<evidence type="ECO:0000313" key="2">
    <source>
        <dbReference type="EMBL" id="OAN55308.1"/>
    </source>
</evidence>
<dbReference type="PANTHER" id="PTHR40265">
    <property type="entry name" value="BLL2707 PROTEIN"/>
    <property type="match status" value="1"/>
</dbReference>
<dbReference type="Pfam" id="PF13468">
    <property type="entry name" value="Glyoxalase_3"/>
    <property type="match status" value="1"/>
</dbReference>
<dbReference type="AlphaFoldDB" id="A0A178MZD4"/>
<feature type="domain" description="Glyoxalase-like" evidence="1">
    <location>
        <begin position="8"/>
        <end position="181"/>
    </location>
</feature>
<dbReference type="Gene3D" id="3.10.180.10">
    <property type="entry name" value="2,3-Dihydroxybiphenyl 1,2-Dioxygenase, domain 1"/>
    <property type="match status" value="1"/>
</dbReference>
<evidence type="ECO:0000259" key="1">
    <source>
        <dbReference type="Pfam" id="PF13468"/>
    </source>
</evidence>
<organism evidence="2 3">
    <name type="scientific">Paramagnetospirillum marisnigri</name>
    <dbReference type="NCBI Taxonomy" id="1285242"/>
    <lineage>
        <taxon>Bacteria</taxon>
        <taxon>Pseudomonadati</taxon>
        <taxon>Pseudomonadota</taxon>
        <taxon>Alphaproteobacteria</taxon>
        <taxon>Rhodospirillales</taxon>
        <taxon>Magnetospirillaceae</taxon>
        <taxon>Paramagnetospirillum</taxon>
    </lineage>
</organism>
<sequence length="278" mass="29169">MANRITGLDHVIIAVRDLEAAAATFRRLGFTLSSKGVHAEWGTANYCVMFGEDYLELLAAVAEGGPADHVRAFTAGREGLMGLVFGSDDAEADCLRLGLDVPGSLSRTVETAHGPELARFKAQPLPPDTTPGVPSFLCQHLTPDVLRQSGWTEHGNGARGIAAVTALVADPIGLMAAWDRLVGPAAATATDETVTIHSGRGLVFLCRPDDLDQLHPEADEEEAPPPPALVAMTITVADIDTAARVLTANGIDFGRDSAGIIRIPPSEACGIFIEMVTG</sequence>
<dbReference type="STRING" id="1285242.A6A04_11240"/>
<reference evidence="2 3" key="1">
    <citation type="submission" date="2016-04" db="EMBL/GenBank/DDBJ databases">
        <title>Draft genome sequence of freshwater magnetotactic bacteria Magnetospirillum marisnigri SP-1 and Magnetospirillum moscoviense BB-1.</title>
        <authorList>
            <person name="Koziaeva V."/>
            <person name="Dziuba M.V."/>
            <person name="Ivanov T.M."/>
            <person name="Kuznetsov B."/>
            <person name="Grouzdev D.S."/>
        </authorList>
    </citation>
    <scope>NUCLEOTIDE SEQUENCE [LARGE SCALE GENOMIC DNA]</scope>
    <source>
        <strain evidence="2 3">SP-1</strain>
    </source>
</reference>
<gene>
    <name evidence="2" type="ORF">A6A04_11240</name>
</gene>
<comment type="caution">
    <text evidence="2">The sequence shown here is derived from an EMBL/GenBank/DDBJ whole genome shotgun (WGS) entry which is preliminary data.</text>
</comment>
<dbReference type="InterPro" id="IPR025870">
    <property type="entry name" value="Glyoxalase-like_dom"/>
</dbReference>
<accession>A0A178MZD4</accession>